<feature type="compositionally biased region" description="Low complexity" evidence="2">
    <location>
        <begin position="594"/>
        <end position="603"/>
    </location>
</feature>
<feature type="compositionally biased region" description="Basic residues" evidence="2">
    <location>
        <begin position="43"/>
        <end position="52"/>
    </location>
</feature>
<dbReference type="Proteomes" id="UP001153069">
    <property type="component" value="Unassembled WGS sequence"/>
</dbReference>
<sequence length="1906" mass="213243">MASMSSSERIHSDRTLPARTLSTSASVPRDITNSQQQPQHQLLHYHHGRRRSSMTSATPTKAQTTTSPWCNDDTSSTEESTTLTPCQQSLVDQILQASPPVVTLMGRPGCGKRHLIRRLLLSRKKEDDRILWLQADSPATLRASYMTVLRQYSSTPTTYTSSSSAGGDTLLVLAHLIKALIKSTSTSVSWKIVYCHVPVDPTTFFSTWGIPTFSVPSFVTTTRKDYLDWQQGEDFYCIQVPSSLPDAHQLSCLDVISTKQEKSWQTLVSLLQQLPLAIKVALAQWRHQQLQKGRILGNQGAFQLKQFVQQMQDYQERYNHQDGDDNDTLAWFWSSSVEQVLQVASNHHENDNPQETRESCQRVLETAAFVHHDCIPRALLLQHGDSSDVLTLLEEWHILQSRQDSDYYSIPIPLQRAIQQRQQDDKCIPQQSTILALQSCLAPMSKHAAKKKHSSEQFYVDPIELIPHVETLMMMTSDVTNNNKQASFPRAELANVLLQTGITWQRPPLQDYGKAQETYQQGLQVVLECHDAEEENNNNKLQQLNDEESKVAKKMYYRLGTCARLQENHAQAKAYSLKALALYGYSNLEHAQQSSSQAIPASSTNKDNNSSATTTPLPQLHQTRDNVQPGDWNMLSQLFHTCGHACWEESLVVEARIYFEHELAVKKAWYGGKNHERVARTLNNLGSVCREGGDLMAARDYSLQSLEMQQELNQHDRGSLETATTLNNLGSLSYSLCEYVQAQTFFEQALTMKQACYRKESLSAQPQNANDDSIAVRNLDVGETYYNLGMLADHLSHFDTAEKYYLEALECKYAVYGKDAKNADLAATLSALGLSSMNHGRYEQSEQYYQTALEMQTEFYQNQGNMETVRTLHGLGILSYHLGKLQKSRDYHRRALEMQQDFEAKERRSSLKKRSALADPRIANLSQIMQNLGNLAHNIGEYEDAREFYEQGLKLYSQVSVDQKKEEHLQTMLGSLQNLSSAAGYDAARTYYEKALEMKYFIYGKNAKNSDLAFTLRSLALLNDNAGRHKEAQLCYEKALKMLDHFYGSKDAENSEIAGVLDGLGTVSFNLGQHDKSGEYFQKSLAMKETVYGGKKAKNGDLATSHVSLGTLAHTIGNYNDARFHLEKGYKMQLAVFGDDGEQNIELGVTANLLGNLYRDLGETDKALAMYQRSLQFMGDDNPYLASVLTDLGEFYRQQGDYEKANACFQRAIALHTKLYGEDVENSEIAFTLMSLGKLNVDRGKHDDAMDQLTRALKMQQQASGASYGQKTEATGEGVAETFQALGNLMLQKGDMEASQQYLEQALAISGDVQTREKALALTNLHQVYKKLNEREKAQQCQEKLSVLCQHNPAIARSLAKTQAKIAVQPMLTPAQQKAVEEALDWLRENDPELETVEESTVRAFSKLTGLPMPKKLSPEANRKFMKQAIAWLRENEPDLANVDAAAANELVNVCMDGLKEAGIAVNSSSPRDDIGKKGSFERRKKPPMDWTDAKLVKRESMRYLQKKMKSQGEAAVCGKTEKKSHSKAHLTSNEEESRCSSAAKSKISQANLGAGHRETSSPTSKGSPFGADKGGESKQHKVKKLELDKKSHSKYRVASTEPPEEEKQESMGAKAVQTEVHKWKKVVERKKERTEQKRLGTGKGQEAVKEPAASMQLPSLPKDRTEERARQTLATTEMVDAESSNKLKGEKDPENNSLEQVAAVLVDQVDGSDLVDQTVSAQEDKAKLVNAEGGKSYQQEKEDTPETNGIGDVTASMHCFSPLHDRVLETDDETPDDSEFSEQATGQPSGEGSTNSTQRANGDRHGDGDTSLTRPTTGLQKREKSKRKPKKKTGKANKKEIEQLAATSSDEGMETDKRSAQIKNKAANARCVKQREGVIEVSDMPPRSMETAETTCGCWPFSRRW</sequence>
<dbReference type="PROSITE" id="PS50005">
    <property type="entry name" value="TPR"/>
    <property type="match status" value="6"/>
</dbReference>
<feature type="compositionally biased region" description="Basic residues" evidence="2">
    <location>
        <begin position="1824"/>
        <end position="1837"/>
    </location>
</feature>
<dbReference type="PANTHER" id="PTHR19959">
    <property type="entry name" value="KINESIN LIGHT CHAIN"/>
    <property type="match status" value="1"/>
</dbReference>
<dbReference type="InterPro" id="IPR019734">
    <property type="entry name" value="TPR_rpt"/>
</dbReference>
<feature type="repeat" description="TPR" evidence="1">
    <location>
        <begin position="926"/>
        <end position="959"/>
    </location>
</feature>
<gene>
    <name evidence="3" type="ORF">SEMRO_1056_G236170.1</name>
</gene>
<dbReference type="PANTHER" id="PTHR19959:SF119">
    <property type="entry name" value="FUNGAL LIPASE-LIKE DOMAIN-CONTAINING PROTEIN"/>
    <property type="match status" value="1"/>
</dbReference>
<dbReference type="SMART" id="SM00028">
    <property type="entry name" value="TPR"/>
    <property type="match status" value="15"/>
</dbReference>
<dbReference type="EMBL" id="CAICTM010001054">
    <property type="protein sequence ID" value="CAB9519895.1"/>
    <property type="molecule type" value="Genomic_DNA"/>
</dbReference>
<feature type="region of interest" description="Disordered" evidence="2">
    <location>
        <begin position="1716"/>
        <end position="1863"/>
    </location>
</feature>
<dbReference type="Pfam" id="PF13181">
    <property type="entry name" value="TPR_8"/>
    <property type="match status" value="3"/>
</dbReference>
<feature type="repeat" description="TPR" evidence="1">
    <location>
        <begin position="1148"/>
        <end position="1181"/>
    </location>
</feature>
<feature type="compositionally biased region" description="Low complexity" evidence="2">
    <location>
        <begin position="55"/>
        <end position="68"/>
    </location>
</feature>
<dbReference type="PROSITE" id="PS50293">
    <property type="entry name" value="TPR_REGION"/>
    <property type="match status" value="1"/>
</dbReference>
<organism evidence="3 4">
    <name type="scientific">Seminavis robusta</name>
    <dbReference type="NCBI Taxonomy" id="568900"/>
    <lineage>
        <taxon>Eukaryota</taxon>
        <taxon>Sar</taxon>
        <taxon>Stramenopiles</taxon>
        <taxon>Ochrophyta</taxon>
        <taxon>Bacillariophyta</taxon>
        <taxon>Bacillariophyceae</taxon>
        <taxon>Bacillariophycidae</taxon>
        <taxon>Naviculales</taxon>
        <taxon>Naviculaceae</taxon>
        <taxon>Seminavis</taxon>
    </lineage>
</organism>
<dbReference type="OrthoDB" id="69300at2759"/>
<feature type="compositionally biased region" description="Basic and acidic residues" evidence="2">
    <location>
        <begin position="1471"/>
        <end position="1482"/>
    </location>
</feature>
<feature type="compositionally biased region" description="Basic and acidic residues" evidence="2">
    <location>
        <begin position="1574"/>
        <end position="1591"/>
    </location>
</feature>
<evidence type="ECO:0000256" key="2">
    <source>
        <dbReference type="SAM" id="MobiDB-lite"/>
    </source>
</evidence>
<protein>
    <submittedName>
        <fullName evidence="3">Hydra magnipapillata</fullName>
    </submittedName>
</protein>
<proteinExistence type="predicted"/>
<feature type="compositionally biased region" description="Polar residues" evidence="2">
    <location>
        <begin position="1811"/>
        <end position="1820"/>
    </location>
</feature>
<dbReference type="InterPro" id="IPR011990">
    <property type="entry name" value="TPR-like_helical_dom_sf"/>
</dbReference>
<feature type="region of interest" description="Disordered" evidence="2">
    <location>
        <begin position="1466"/>
        <end position="1700"/>
    </location>
</feature>
<dbReference type="SUPFAM" id="SSF48452">
    <property type="entry name" value="TPR-like"/>
    <property type="match status" value="2"/>
</dbReference>
<reference evidence="3" key="1">
    <citation type="submission" date="2020-06" db="EMBL/GenBank/DDBJ databases">
        <authorList>
            <consortium name="Plant Systems Biology data submission"/>
        </authorList>
    </citation>
    <scope>NUCLEOTIDE SEQUENCE</scope>
    <source>
        <strain evidence="3">D6</strain>
    </source>
</reference>
<evidence type="ECO:0000313" key="4">
    <source>
        <dbReference type="Proteomes" id="UP001153069"/>
    </source>
</evidence>
<feature type="compositionally biased region" description="Basic and acidic residues" evidence="2">
    <location>
        <begin position="1620"/>
        <end position="1639"/>
    </location>
</feature>
<feature type="compositionally biased region" description="Polar residues" evidence="2">
    <location>
        <begin position="20"/>
        <end position="34"/>
    </location>
</feature>
<keyword evidence="4" id="KW-1185">Reference proteome</keyword>
<feature type="compositionally biased region" description="Basic and acidic residues" evidence="2">
    <location>
        <begin position="1492"/>
        <end position="1502"/>
    </location>
</feature>
<evidence type="ECO:0000313" key="3">
    <source>
        <dbReference type="EMBL" id="CAB9519895.1"/>
    </source>
</evidence>
<feature type="compositionally biased region" description="Polar residues" evidence="2">
    <location>
        <begin position="604"/>
        <end position="621"/>
    </location>
</feature>
<feature type="repeat" description="TPR" evidence="1">
    <location>
        <begin position="1186"/>
        <end position="1219"/>
    </location>
</feature>
<evidence type="ECO:0000256" key="1">
    <source>
        <dbReference type="PROSITE-ProRule" id="PRU00339"/>
    </source>
</evidence>
<feature type="region of interest" description="Disordered" evidence="2">
    <location>
        <begin position="1"/>
        <end position="83"/>
    </location>
</feature>
<dbReference type="Pfam" id="PF13176">
    <property type="entry name" value="TPR_7"/>
    <property type="match status" value="1"/>
</dbReference>
<comment type="caution">
    <text evidence="3">The sequence shown here is derived from an EMBL/GenBank/DDBJ whole genome shotgun (WGS) entry which is preliminary data.</text>
</comment>
<feature type="region of interest" description="Disordered" evidence="2">
    <location>
        <begin position="594"/>
        <end position="623"/>
    </location>
</feature>
<feature type="compositionally biased region" description="Acidic residues" evidence="2">
    <location>
        <begin position="1771"/>
        <end position="1781"/>
    </location>
</feature>
<name>A0A9N8HPB9_9STRA</name>
<feature type="compositionally biased region" description="Basic and acidic residues" evidence="2">
    <location>
        <begin position="1662"/>
        <end position="1671"/>
    </location>
</feature>
<dbReference type="Pfam" id="PF13424">
    <property type="entry name" value="TPR_12"/>
    <property type="match status" value="4"/>
</dbReference>
<feature type="compositionally biased region" description="Basic and acidic residues" evidence="2">
    <location>
        <begin position="1684"/>
        <end position="1695"/>
    </location>
</feature>
<accession>A0A9N8HPB9</accession>
<feature type="repeat" description="TPR" evidence="1">
    <location>
        <begin position="1280"/>
        <end position="1313"/>
    </location>
</feature>
<feature type="repeat" description="TPR" evidence="1">
    <location>
        <begin position="826"/>
        <end position="859"/>
    </location>
</feature>
<feature type="compositionally biased region" description="Polar residues" evidence="2">
    <location>
        <begin position="1540"/>
        <end position="1552"/>
    </location>
</feature>
<keyword evidence="1" id="KW-0802">TPR repeat</keyword>
<feature type="repeat" description="TPR" evidence="1">
    <location>
        <begin position="1230"/>
        <end position="1263"/>
    </location>
</feature>
<dbReference type="Gene3D" id="1.25.40.10">
    <property type="entry name" value="Tetratricopeptide repeat domain"/>
    <property type="match status" value="6"/>
</dbReference>
<feature type="compositionally biased region" description="Polar residues" evidence="2">
    <location>
        <begin position="1782"/>
        <end position="1801"/>
    </location>
</feature>